<dbReference type="Proteomes" id="UP000199310">
    <property type="component" value="Unassembled WGS sequence"/>
</dbReference>
<evidence type="ECO:0000313" key="4">
    <source>
        <dbReference type="Proteomes" id="UP000199310"/>
    </source>
</evidence>
<dbReference type="AlphaFoldDB" id="A0A1I0S8Q2"/>
<sequence length="385" mass="42252">MKVLIVTQQRIPHSGGLSTHVEILLAELKSGGHEVRLIQGGMAHSPKWKKAIRLLLAFGSKNKFVSSNFKHTLNRISHLVAREIEQFKPDVIHTHDVYASYSVLKSRNLRSIPVIQTVHGPALYEAQMGGADKLPAYKELIMNCEAVAFAKAKHFIAVDSGQAAILTNDYGLDSRKIDVMFNCVNVSEVRDFINEPIDLPVKQPFFLVPRRLVEKTGVRYAIEALAQLKDSHCQLVIAGQGPLRKDLEELAARLNIASRVIFLGPVPRNSLLPLFAKAKAVIVPSVPASGVVEATSLAVTEAMAAGTVPVASDIGGLAELIEHKHTGLLVKPANATELAFAMDILLQDDKFRDQLIKNATQKVEEDYSSESWSKKVVGIYQTYAK</sequence>
<protein>
    <submittedName>
        <fullName evidence="3">Glycosyltransferase involved in cell wall bisynthesis</fullName>
    </submittedName>
</protein>
<accession>A0A1I0S8Q2</accession>
<feature type="domain" description="Glycosyltransferase subfamily 4-like N-terminal" evidence="2">
    <location>
        <begin position="15"/>
        <end position="187"/>
    </location>
</feature>
<evidence type="ECO:0000259" key="1">
    <source>
        <dbReference type="Pfam" id="PF00534"/>
    </source>
</evidence>
<keyword evidence="4" id="KW-1185">Reference proteome</keyword>
<dbReference type="SUPFAM" id="SSF53756">
    <property type="entry name" value="UDP-Glycosyltransferase/glycogen phosphorylase"/>
    <property type="match status" value="1"/>
</dbReference>
<dbReference type="PANTHER" id="PTHR45947:SF3">
    <property type="entry name" value="SULFOQUINOVOSYL TRANSFERASE SQD2"/>
    <property type="match status" value="1"/>
</dbReference>
<dbReference type="GO" id="GO:0016757">
    <property type="term" value="F:glycosyltransferase activity"/>
    <property type="evidence" value="ECO:0007669"/>
    <property type="project" value="InterPro"/>
</dbReference>
<reference evidence="4" key="1">
    <citation type="submission" date="2016-10" db="EMBL/GenBank/DDBJ databases">
        <authorList>
            <person name="Varghese N."/>
            <person name="Submissions S."/>
        </authorList>
    </citation>
    <scope>NUCLEOTIDE SEQUENCE [LARGE SCALE GENOMIC DNA]</scope>
    <source>
        <strain evidence="4">DSM 3695</strain>
    </source>
</reference>
<feature type="domain" description="Glycosyl transferase family 1" evidence="1">
    <location>
        <begin position="191"/>
        <end position="361"/>
    </location>
</feature>
<dbReference type="PANTHER" id="PTHR45947">
    <property type="entry name" value="SULFOQUINOVOSYL TRANSFERASE SQD2"/>
    <property type="match status" value="1"/>
</dbReference>
<dbReference type="CDD" id="cd03801">
    <property type="entry name" value="GT4_PimA-like"/>
    <property type="match status" value="1"/>
</dbReference>
<evidence type="ECO:0000313" key="3">
    <source>
        <dbReference type="EMBL" id="SEW52479.1"/>
    </source>
</evidence>
<dbReference type="Gene3D" id="3.40.50.2000">
    <property type="entry name" value="Glycogen Phosphorylase B"/>
    <property type="match status" value="2"/>
</dbReference>
<evidence type="ECO:0000259" key="2">
    <source>
        <dbReference type="Pfam" id="PF13439"/>
    </source>
</evidence>
<name>A0A1I0S8Q2_9BACT</name>
<dbReference type="RefSeq" id="WP_089898937.1">
    <property type="nucleotide sequence ID" value="NZ_FOJG01000002.1"/>
</dbReference>
<proteinExistence type="predicted"/>
<organism evidence="3 4">
    <name type="scientific">Chitinophaga arvensicola</name>
    <dbReference type="NCBI Taxonomy" id="29529"/>
    <lineage>
        <taxon>Bacteria</taxon>
        <taxon>Pseudomonadati</taxon>
        <taxon>Bacteroidota</taxon>
        <taxon>Chitinophagia</taxon>
        <taxon>Chitinophagales</taxon>
        <taxon>Chitinophagaceae</taxon>
        <taxon>Chitinophaga</taxon>
    </lineage>
</organism>
<dbReference type="InterPro" id="IPR028098">
    <property type="entry name" value="Glyco_trans_4-like_N"/>
</dbReference>
<dbReference type="Pfam" id="PF13439">
    <property type="entry name" value="Glyco_transf_4"/>
    <property type="match status" value="1"/>
</dbReference>
<dbReference type="InterPro" id="IPR050194">
    <property type="entry name" value="Glycosyltransferase_grp1"/>
</dbReference>
<dbReference type="InterPro" id="IPR001296">
    <property type="entry name" value="Glyco_trans_1"/>
</dbReference>
<dbReference type="Pfam" id="PF00534">
    <property type="entry name" value="Glycos_transf_1"/>
    <property type="match status" value="1"/>
</dbReference>
<keyword evidence="3" id="KW-0808">Transferase</keyword>
<dbReference type="EMBL" id="FOJG01000002">
    <property type="protein sequence ID" value="SEW52479.1"/>
    <property type="molecule type" value="Genomic_DNA"/>
</dbReference>
<dbReference type="OrthoDB" id="9792322at2"/>
<gene>
    <name evidence="3" type="ORF">SAMN04488122_4863</name>
</gene>
<dbReference type="STRING" id="29529.SAMN04488122_4863"/>